<evidence type="ECO:0000313" key="2">
    <source>
        <dbReference type="Proteomes" id="UP000199542"/>
    </source>
</evidence>
<dbReference type="EMBL" id="FMTM01000011">
    <property type="protein sequence ID" value="SCW82816.1"/>
    <property type="molecule type" value="Genomic_DNA"/>
</dbReference>
<gene>
    <name evidence="1" type="ORF">SAMN02927900_05393</name>
</gene>
<dbReference type="Proteomes" id="UP000199542">
    <property type="component" value="Unassembled WGS sequence"/>
</dbReference>
<name>A0A1G4TN52_9HYPH</name>
<sequence length="195" mass="21672">MALRWIIDKVGWFLPLGRRRRNARIVDPADEEDSLLYVLQDPKEEARPRSLISVLGMMPANLPEILDTAVEACRANGEFPVVVLSELRPDLIAASSAPLEFLPTRSYLPSLSPEIYGRYVRRRWSLILAKWDISSEITLSSTIDEFLADQVGADASIRSPASNRGMQRAVSADTEDKLLDRIRGHGGAIDVTQAS</sequence>
<accession>A0A1G4TN52</accession>
<dbReference type="RefSeq" id="WP_233426830.1">
    <property type="nucleotide sequence ID" value="NZ_FMTM01000011.1"/>
</dbReference>
<protein>
    <submittedName>
        <fullName evidence="1">Uncharacterized protein</fullName>
    </submittedName>
</protein>
<dbReference type="AlphaFoldDB" id="A0A1G4TN52"/>
<organism evidence="1 2">
    <name type="scientific">Rhizobium mongolense subsp. loessense</name>
    <dbReference type="NCBI Taxonomy" id="158890"/>
    <lineage>
        <taxon>Bacteria</taxon>
        <taxon>Pseudomonadati</taxon>
        <taxon>Pseudomonadota</taxon>
        <taxon>Alphaproteobacteria</taxon>
        <taxon>Hyphomicrobiales</taxon>
        <taxon>Rhizobiaceae</taxon>
        <taxon>Rhizobium/Agrobacterium group</taxon>
        <taxon>Rhizobium</taxon>
    </lineage>
</organism>
<reference evidence="1 2" key="1">
    <citation type="submission" date="2016-10" db="EMBL/GenBank/DDBJ databases">
        <authorList>
            <person name="de Groot N.N."/>
        </authorList>
    </citation>
    <scope>NUCLEOTIDE SEQUENCE [LARGE SCALE GENOMIC DNA]</scope>
    <source>
        <strain evidence="1 2">CGMCC 1.3401</strain>
    </source>
</reference>
<proteinExistence type="predicted"/>
<evidence type="ECO:0000313" key="1">
    <source>
        <dbReference type="EMBL" id="SCW82816.1"/>
    </source>
</evidence>